<evidence type="ECO:0000256" key="1">
    <source>
        <dbReference type="ARBA" id="ARBA00006914"/>
    </source>
</evidence>
<dbReference type="RefSeq" id="WP_073482809.1">
    <property type="nucleotide sequence ID" value="NZ_FQVN01000004.1"/>
</dbReference>
<dbReference type="InterPro" id="IPR003593">
    <property type="entry name" value="AAA+_ATPase"/>
</dbReference>
<name>A0A1M5CG72_STRHI</name>
<protein>
    <submittedName>
        <fullName evidence="6">ATPase family associated with various cellular activities (AAA)</fullName>
    </submittedName>
</protein>
<dbReference type="GO" id="GO:0005524">
    <property type="term" value="F:ATP binding"/>
    <property type="evidence" value="ECO:0007669"/>
    <property type="project" value="UniProtKB-KW"/>
</dbReference>
<dbReference type="EMBL" id="FQVN01000004">
    <property type="protein sequence ID" value="SHF53691.1"/>
    <property type="molecule type" value="Genomic_DNA"/>
</dbReference>
<dbReference type="InterPro" id="IPR050221">
    <property type="entry name" value="26S_Proteasome_ATPase"/>
</dbReference>
<evidence type="ECO:0000256" key="2">
    <source>
        <dbReference type="ARBA" id="ARBA00022741"/>
    </source>
</evidence>
<keyword evidence="3" id="KW-0067">ATP-binding</keyword>
<dbReference type="Pfam" id="PF22977">
    <property type="entry name" value="WHD"/>
    <property type="match status" value="1"/>
</dbReference>
<dbReference type="InterPro" id="IPR027417">
    <property type="entry name" value="P-loop_NTPase"/>
</dbReference>
<dbReference type="SUPFAM" id="SSF52540">
    <property type="entry name" value="P-loop containing nucleoside triphosphate hydrolases"/>
    <property type="match status" value="2"/>
</dbReference>
<dbReference type="OrthoDB" id="9802352at2"/>
<dbReference type="Gene3D" id="3.40.50.300">
    <property type="entry name" value="P-loop containing nucleotide triphosphate hydrolases"/>
    <property type="match status" value="1"/>
</dbReference>
<proteinExistence type="inferred from homology"/>
<gene>
    <name evidence="6" type="ORF">SAMN05444320_10412</name>
</gene>
<feature type="domain" description="AAA+ ATPase" evidence="5">
    <location>
        <begin position="475"/>
        <end position="607"/>
    </location>
</feature>
<feature type="region of interest" description="Disordered" evidence="4">
    <location>
        <begin position="25"/>
        <end position="52"/>
    </location>
</feature>
<dbReference type="Pfam" id="PF00004">
    <property type="entry name" value="AAA"/>
    <property type="match status" value="1"/>
</dbReference>
<dbReference type="PANTHER" id="PTHR23073">
    <property type="entry name" value="26S PROTEASOME REGULATORY SUBUNIT"/>
    <property type="match status" value="1"/>
</dbReference>
<dbReference type="SMART" id="SM00382">
    <property type="entry name" value="AAA"/>
    <property type="match status" value="1"/>
</dbReference>
<evidence type="ECO:0000313" key="7">
    <source>
        <dbReference type="Proteomes" id="UP000184501"/>
    </source>
</evidence>
<keyword evidence="2" id="KW-0547">Nucleotide-binding</keyword>
<evidence type="ECO:0000256" key="3">
    <source>
        <dbReference type="ARBA" id="ARBA00022840"/>
    </source>
</evidence>
<feature type="compositionally biased region" description="Basic and acidic residues" evidence="4">
    <location>
        <begin position="40"/>
        <end position="52"/>
    </location>
</feature>
<accession>A0A1M5CG72</accession>
<organism evidence="6 7">
    <name type="scientific">Streptoalloteichus hindustanus</name>
    <dbReference type="NCBI Taxonomy" id="2017"/>
    <lineage>
        <taxon>Bacteria</taxon>
        <taxon>Bacillati</taxon>
        <taxon>Actinomycetota</taxon>
        <taxon>Actinomycetes</taxon>
        <taxon>Pseudonocardiales</taxon>
        <taxon>Pseudonocardiaceae</taxon>
        <taxon>Streptoalloteichus</taxon>
    </lineage>
</organism>
<comment type="similarity">
    <text evidence="1">Belongs to the AAA ATPase family.</text>
</comment>
<evidence type="ECO:0000313" key="6">
    <source>
        <dbReference type="EMBL" id="SHF53691.1"/>
    </source>
</evidence>
<dbReference type="GO" id="GO:0016887">
    <property type="term" value="F:ATP hydrolysis activity"/>
    <property type="evidence" value="ECO:0007669"/>
    <property type="project" value="InterPro"/>
</dbReference>
<dbReference type="STRING" id="2017.SAMN05444320_10412"/>
<dbReference type="CDD" id="cd19481">
    <property type="entry name" value="RecA-like_protease"/>
    <property type="match status" value="1"/>
</dbReference>
<keyword evidence="7" id="KW-1185">Reference proteome</keyword>
<evidence type="ECO:0000259" key="5">
    <source>
        <dbReference type="SMART" id="SM00382"/>
    </source>
</evidence>
<dbReference type="InterPro" id="IPR054472">
    <property type="entry name" value="WHD"/>
</dbReference>
<dbReference type="Proteomes" id="UP000184501">
    <property type="component" value="Unassembled WGS sequence"/>
</dbReference>
<reference evidence="6 7" key="1">
    <citation type="submission" date="2016-11" db="EMBL/GenBank/DDBJ databases">
        <authorList>
            <person name="Jaros S."/>
            <person name="Januszkiewicz K."/>
            <person name="Wedrychowicz H."/>
        </authorList>
    </citation>
    <scope>NUCLEOTIDE SEQUENCE [LARGE SCALE GENOMIC DNA]</scope>
    <source>
        <strain evidence="6 7">DSM 44523</strain>
    </source>
</reference>
<sequence>MSELGYPDSQTHLRDELARVEHLLRAAVPTRTDEPDPDGPDERPRHPDPALDHRDAARDLAKHIAERVAATGIPLRLSALTRWFGLEEHERDIVLLCLLAEVDADARHLLGCLVGQEAAGPTAAAALLALAPEIAGTPRVWELFSAGRPLLRDHLVVLDPSGEIRVDPVVARHLLGNEVVPDEVAGVLTLAEPDRDPDELVFDPELRGTLTRLAPWLATSERTVILLHGPYGSGRRTVASVLCDEGGQPLLFADVRAALARDWPQVISFCYREARLRGAALCWVGVDPLLTPERTHHWSTLLSAADRFPGTSLLTSEHAWDPTDSFADGRFLRIELPAPTFPQRRALWHALLPAGEQLTHDGGRDEVVHRLATAFRLTAGQIRDAVGAARGVARLRDPANPGLRAGDLFEGCRRQCGHRLVAHARRIAPRTDLTFDDLVLPAPSRRQLTELSHRISLRGRVFGEVGFDRRIGLGRGVTALFTGGSGTGKTMAAELLARAEGVDLYKVDIAAVASKWVGETEKHLDQVFADAERANAMLFFDEADALFAKRGEVKEARDRWANAEMSFLLQRVEEFEGVVLLASNLRQNIDRAFLRRLHSVIDFPAPDAASRLRIWRGMVPPGLSYPDEDELAVLADRFPLTGGNIRNVVLDAAFRALGADRAATAVSVRDLVVSVGREYQKVGLPITPGEFGQPFYAWVEETLLAHHHEGPSSRALTDEYWLTSTDSQALTDEH</sequence>
<dbReference type="AlphaFoldDB" id="A0A1M5CG72"/>
<dbReference type="InterPro" id="IPR003959">
    <property type="entry name" value="ATPase_AAA_core"/>
</dbReference>
<evidence type="ECO:0000256" key="4">
    <source>
        <dbReference type="SAM" id="MobiDB-lite"/>
    </source>
</evidence>